<sequence length="71" mass="7983">MGTVPSAGTIFRSSHVRRRRTLSTRSVFIFTMLEIGCFVPVRCVLGTFLSSWIERTLPSTGTTTIFRSSRL</sequence>
<name>A0A0A9DAX3_ARUDO</name>
<feature type="transmembrane region" description="Helical" evidence="1">
    <location>
        <begin position="27"/>
        <end position="53"/>
    </location>
</feature>
<keyword evidence="1" id="KW-0472">Membrane</keyword>
<reference evidence="2" key="1">
    <citation type="submission" date="2014-09" db="EMBL/GenBank/DDBJ databases">
        <authorList>
            <person name="Magalhaes I.L.F."/>
            <person name="Oliveira U."/>
            <person name="Santos F.R."/>
            <person name="Vidigal T.H.D.A."/>
            <person name="Brescovit A.D."/>
            <person name="Santos A.J."/>
        </authorList>
    </citation>
    <scope>NUCLEOTIDE SEQUENCE</scope>
    <source>
        <tissue evidence="2">Shoot tissue taken approximately 20 cm above the soil surface</tissue>
    </source>
</reference>
<proteinExistence type="predicted"/>
<organism evidence="2">
    <name type="scientific">Arundo donax</name>
    <name type="common">Giant reed</name>
    <name type="synonym">Donax arundinaceus</name>
    <dbReference type="NCBI Taxonomy" id="35708"/>
    <lineage>
        <taxon>Eukaryota</taxon>
        <taxon>Viridiplantae</taxon>
        <taxon>Streptophyta</taxon>
        <taxon>Embryophyta</taxon>
        <taxon>Tracheophyta</taxon>
        <taxon>Spermatophyta</taxon>
        <taxon>Magnoliopsida</taxon>
        <taxon>Liliopsida</taxon>
        <taxon>Poales</taxon>
        <taxon>Poaceae</taxon>
        <taxon>PACMAD clade</taxon>
        <taxon>Arundinoideae</taxon>
        <taxon>Arundineae</taxon>
        <taxon>Arundo</taxon>
    </lineage>
</organism>
<dbReference type="AlphaFoldDB" id="A0A0A9DAX3"/>
<accession>A0A0A9DAX3</accession>
<evidence type="ECO:0000313" key="2">
    <source>
        <dbReference type="EMBL" id="JAD85714.1"/>
    </source>
</evidence>
<keyword evidence="1" id="KW-1133">Transmembrane helix</keyword>
<protein>
    <submittedName>
        <fullName evidence="2">Uncharacterized protein</fullName>
    </submittedName>
</protein>
<evidence type="ECO:0000256" key="1">
    <source>
        <dbReference type="SAM" id="Phobius"/>
    </source>
</evidence>
<keyword evidence="1" id="KW-0812">Transmembrane</keyword>
<reference evidence="2" key="2">
    <citation type="journal article" date="2015" name="Data Brief">
        <title>Shoot transcriptome of the giant reed, Arundo donax.</title>
        <authorList>
            <person name="Barrero R.A."/>
            <person name="Guerrero F.D."/>
            <person name="Moolhuijzen P."/>
            <person name="Goolsby J.A."/>
            <person name="Tidwell J."/>
            <person name="Bellgard S.E."/>
            <person name="Bellgard M.I."/>
        </authorList>
    </citation>
    <scope>NUCLEOTIDE SEQUENCE</scope>
    <source>
        <tissue evidence="2">Shoot tissue taken approximately 20 cm above the soil surface</tissue>
    </source>
</reference>
<dbReference type="EMBL" id="GBRH01212181">
    <property type="protein sequence ID" value="JAD85714.1"/>
    <property type="molecule type" value="Transcribed_RNA"/>
</dbReference>